<dbReference type="GO" id="GO:0031119">
    <property type="term" value="P:tRNA pseudouridine synthesis"/>
    <property type="evidence" value="ECO:0007669"/>
    <property type="project" value="InterPro"/>
</dbReference>
<organism evidence="8 9">
    <name type="scientific">Antrodiella citrinella</name>
    <dbReference type="NCBI Taxonomy" id="2447956"/>
    <lineage>
        <taxon>Eukaryota</taxon>
        <taxon>Fungi</taxon>
        <taxon>Dikarya</taxon>
        <taxon>Basidiomycota</taxon>
        <taxon>Agaricomycotina</taxon>
        <taxon>Agaricomycetes</taxon>
        <taxon>Polyporales</taxon>
        <taxon>Steccherinaceae</taxon>
        <taxon>Antrodiella</taxon>
    </lineage>
</organism>
<comment type="similarity">
    <text evidence="1">Belongs to the tRNA pseudouridine synthase TruA family.</text>
</comment>
<dbReference type="GO" id="GO:1990481">
    <property type="term" value="P:mRNA pseudouridine synthesis"/>
    <property type="evidence" value="ECO:0007669"/>
    <property type="project" value="TreeGrafter"/>
</dbReference>
<evidence type="ECO:0000313" key="8">
    <source>
        <dbReference type="EMBL" id="THH32529.1"/>
    </source>
</evidence>
<dbReference type="AlphaFoldDB" id="A0A4S4N0W7"/>
<feature type="binding site" evidence="6">
    <location>
        <position position="235"/>
    </location>
    <ligand>
        <name>substrate</name>
    </ligand>
</feature>
<gene>
    <name evidence="8" type="ORF">EUX98_g1668</name>
</gene>
<feature type="region of interest" description="Disordered" evidence="7">
    <location>
        <begin position="488"/>
        <end position="508"/>
    </location>
</feature>
<keyword evidence="9" id="KW-1185">Reference proteome</keyword>
<dbReference type="Gene3D" id="3.30.70.660">
    <property type="entry name" value="Pseudouridine synthase I, catalytic domain, C-terminal subdomain"/>
    <property type="match status" value="2"/>
</dbReference>
<evidence type="ECO:0008006" key="10">
    <source>
        <dbReference type="Google" id="ProtNLM"/>
    </source>
</evidence>
<evidence type="ECO:0000256" key="3">
    <source>
        <dbReference type="ARBA" id="ARBA00023235"/>
    </source>
</evidence>
<dbReference type="SUPFAM" id="SSF55120">
    <property type="entry name" value="Pseudouridine synthase"/>
    <property type="match status" value="1"/>
</dbReference>
<comment type="catalytic activity">
    <reaction evidence="4">
        <text>a uridine in tRNA = a pseudouridine in tRNA</text>
        <dbReference type="Rhea" id="RHEA:54572"/>
        <dbReference type="Rhea" id="RHEA-COMP:13339"/>
        <dbReference type="Rhea" id="RHEA-COMP:13934"/>
        <dbReference type="ChEBI" id="CHEBI:65314"/>
        <dbReference type="ChEBI" id="CHEBI:65315"/>
    </reaction>
</comment>
<comment type="caution">
    <text evidence="8">The sequence shown here is derived from an EMBL/GenBank/DDBJ whole genome shotgun (WGS) entry which is preliminary data.</text>
</comment>
<sequence length="630" mass="70197">MADIPKQSTAPTSLGDSYVPPSSLGKRSLEDEPSGSNKQLPPPKRVAEGDDPAGKLKEAKVPKAISKKAAKKGREQSRKAYKAENRDSRRGTRRESPDGEAAAEGDGQPKADRLPKRACALLIGFCGEGYNGMQIQPNAKTIENTLFNALVKAGAVSQDNADDPVKVKINRAARTDAGVHAAGNLVSLKLIIDIPGVSDLVSRINQELPPEIRVWSYVRTRNSFQARTACDSRKYTYFFPSYLLLPPKPNSGMYKNTADGAHPFWSDTPMDSSPSDDLRRKKQWRVSPEDVTRFRESAKKCEGTHNFHNFTVGRDFKDKSSIRFMRSIEVADPVVYGETEWISVLLHGQSFMLHQILFGPRNILAPKMPALGLLLEYPIFESYNRKIAADNEKMGPTDPNYRQPIDFEAYRDAIEQFKQQWIYTRVRATEQQVPIFDEWIRSIDKYTGKDLSYLGPKGIIPPDAVMTPGQRRENPFREKRKFDAVKFTGEGTSADAEADEADASDEEEQNLGKAELAEMEGTLLCTSSSTSLKMTALVYYDDLNARNTRARYGPSAGLLITGSGVNMRGNRYISYTHVATGQRGYFYCNINGSFYNYMPDGPSFYDHGNGFTRHISPNGDVETTPPMGMV</sequence>
<dbReference type="CDD" id="cd02568">
    <property type="entry name" value="PseudoU_synth_PUS1_PUS2"/>
    <property type="match status" value="1"/>
</dbReference>
<feature type="active site" description="Nucleophile" evidence="5">
    <location>
        <position position="176"/>
    </location>
</feature>
<feature type="compositionally biased region" description="Acidic residues" evidence="7">
    <location>
        <begin position="496"/>
        <end position="508"/>
    </location>
</feature>
<dbReference type="EMBL" id="SGPM01000020">
    <property type="protein sequence ID" value="THH32529.1"/>
    <property type="molecule type" value="Genomic_DNA"/>
</dbReference>
<name>A0A4S4N0W7_9APHY</name>
<dbReference type="NCBIfam" id="TIGR00071">
    <property type="entry name" value="hisT_truA"/>
    <property type="match status" value="1"/>
</dbReference>
<evidence type="ECO:0000256" key="6">
    <source>
        <dbReference type="PIRSR" id="PIRSR641708-2"/>
    </source>
</evidence>
<dbReference type="InterPro" id="IPR041708">
    <property type="entry name" value="PUS1/PUS2-like"/>
</dbReference>
<dbReference type="FunFam" id="3.30.70.580:FF:000002">
    <property type="entry name" value="tRNA pseudouridine synthase"/>
    <property type="match status" value="1"/>
</dbReference>
<keyword evidence="3" id="KW-0413">Isomerase</keyword>
<dbReference type="GO" id="GO:0009982">
    <property type="term" value="F:pseudouridine synthase activity"/>
    <property type="evidence" value="ECO:0007669"/>
    <property type="project" value="InterPro"/>
</dbReference>
<evidence type="ECO:0000256" key="7">
    <source>
        <dbReference type="SAM" id="MobiDB-lite"/>
    </source>
</evidence>
<feature type="compositionally biased region" description="Basic and acidic residues" evidence="7">
    <location>
        <begin position="72"/>
        <end position="97"/>
    </location>
</feature>
<dbReference type="InterPro" id="IPR001406">
    <property type="entry name" value="PsdUridine_synth_TruA"/>
</dbReference>
<dbReference type="InterPro" id="IPR020094">
    <property type="entry name" value="TruA/RsuA/RluB/E/F_N"/>
</dbReference>
<reference evidence="8 9" key="1">
    <citation type="submission" date="2019-02" db="EMBL/GenBank/DDBJ databases">
        <title>Genome sequencing of the rare red list fungi Antrodiella citrinella (Flaviporus citrinellus).</title>
        <authorList>
            <person name="Buettner E."/>
            <person name="Kellner H."/>
        </authorList>
    </citation>
    <scope>NUCLEOTIDE SEQUENCE [LARGE SCALE GENOMIC DNA]</scope>
    <source>
        <strain evidence="8 9">DSM 108506</strain>
    </source>
</reference>
<dbReference type="Proteomes" id="UP000308730">
    <property type="component" value="Unassembled WGS sequence"/>
</dbReference>
<dbReference type="PANTHER" id="PTHR11142:SF4">
    <property type="entry name" value="PSEUDOURIDYLATE SYNTHASE 1 HOMOLOG"/>
    <property type="match status" value="1"/>
</dbReference>
<evidence type="ECO:0000313" key="9">
    <source>
        <dbReference type="Proteomes" id="UP000308730"/>
    </source>
</evidence>
<protein>
    <recommendedName>
        <fullName evidence="10">Pseudouridine synthase I TruA alpha/beta domain-containing protein</fullName>
    </recommendedName>
</protein>
<evidence type="ECO:0000256" key="5">
    <source>
        <dbReference type="PIRSR" id="PIRSR641708-1"/>
    </source>
</evidence>
<evidence type="ECO:0000256" key="2">
    <source>
        <dbReference type="ARBA" id="ARBA00022694"/>
    </source>
</evidence>
<dbReference type="GO" id="GO:0003723">
    <property type="term" value="F:RNA binding"/>
    <property type="evidence" value="ECO:0007669"/>
    <property type="project" value="InterPro"/>
</dbReference>
<feature type="compositionally biased region" description="Basic and acidic residues" evidence="7">
    <location>
        <begin position="45"/>
        <end position="61"/>
    </location>
</feature>
<accession>A0A4S4N0W7</accession>
<feature type="compositionally biased region" description="Polar residues" evidence="7">
    <location>
        <begin position="1"/>
        <end position="15"/>
    </location>
</feature>
<dbReference type="OrthoDB" id="10256309at2759"/>
<dbReference type="PANTHER" id="PTHR11142">
    <property type="entry name" value="PSEUDOURIDYLATE SYNTHASE"/>
    <property type="match status" value="1"/>
</dbReference>
<evidence type="ECO:0000256" key="1">
    <source>
        <dbReference type="ARBA" id="ARBA00009375"/>
    </source>
</evidence>
<keyword evidence="2" id="KW-0819">tRNA processing</keyword>
<dbReference type="InterPro" id="IPR020095">
    <property type="entry name" value="PsdUridine_synth_TruA_C"/>
</dbReference>
<feature type="region of interest" description="Disordered" evidence="7">
    <location>
        <begin position="1"/>
        <end position="112"/>
    </location>
</feature>
<evidence type="ECO:0000256" key="4">
    <source>
        <dbReference type="ARBA" id="ARBA00036943"/>
    </source>
</evidence>
<dbReference type="GO" id="GO:0005634">
    <property type="term" value="C:nucleus"/>
    <property type="evidence" value="ECO:0007669"/>
    <property type="project" value="TreeGrafter"/>
</dbReference>
<dbReference type="InterPro" id="IPR020103">
    <property type="entry name" value="PsdUridine_synth_cat_dom_sf"/>
</dbReference>
<dbReference type="Gene3D" id="3.30.70.580">
    <property type="entry name" value="Pseudouridine synthase I, catalytic domain, N-terminal subdomain"/>
    <property type="match status" value="1"/>
</dbReference>
<proteinExistence type="inferred from homology"/>